<organism evidence="1">
    <name type="scientific">Candidatus Kentrum sp. FM</name>
    <dbReference type="NCBI Taxonomy" id="2126340"/>
    <lineage>
        <taxon>Bacteria</taxon>
        <taxon>Pseudomonadati</taxon>
        <taxon>Pseudomonadota</taxon>
        <taxon>Gammaproteobacteria</taxon>
        <taxon>Candidatus Kentrum</taxon>
    </lineage>
</organism>
<accession>A0A450TAT3</accession>
<dbReference type="EMBL" id="CAADEZ010000340">
    <property type="protein sequence ID" value="VFJ63782.1"/>
    <property type="molecule type" value="Genomic_DNA"/>
</dbReference>
<gene>
    <name evidence="1" type="ORF">BECKFM1743A_GA0114220_103408</name>
    <name evidence="3" type="ORF">BECKFM1743B_GA0114221_103448</name>
    <name evidence="2" type="ORF">BECKFM1743C_GA0114222_104066</name>
</gene>
<sequence>MIIKPTAIRDIDTGEFRVFDTSVKRQETISTRSVNRRRALLLMGATALIPVISSCAATKDGLARFDKYFDKLIDAMVAFLKADDSPSQTIKGTDRDYDSIAKYGIGNDKYNFSVSGDVLVSGLQIVNMDTGVAKYIGGYTQSIKIIEPRDVVTLKIPNLPFFKNANYIAVQTKFDEKRLPA</sequence>
<dbReference type="EMBL" id="CAADFA010000406">
    <property type="protein sequence ID" value="VFJ65919.1"/>
    <property type="molecule type" value="Genomic_DNA"/>
</dbReference>
<evidence type="ECO:0000313" key="1">
    <source>
        <dbReference type="EMBL" id="VFJ63782.1"/>
    </source>
</evidence>
<dbReference type="EMBL" id="CAADFL010000344">
    <property type="protein sequence ID" value="VFK14896.1"/>
    <property type="molecule type" value="Genomic_DNA"/>
</dbReference>
<evidence type="ECO:0000313" key="2">
    <source>
        <dbReference type="EMBL" id="VFJ65919.1"/>
    </source>
</evidence>
<evidence type="ECO:0000313" key="3">
    <source>
        <dbReference type="EMBL" id="VFK14896.1"/>
    </source>
</evidence>
<reference evidence="1" key="1">
    <citation type="submission" date="2019-02" db="EMBL/GenBank/DDBJ databases">
        <authorList>
            <person name="Gruber-Vodicka R. H."/>
            <person name="Seah K. B. B."/>
        </authorList>
    </citation>
    <scope>NUCLEOTIDE SEQUENCE</scope>
    <source>
        <strain evidence="1">BECK_BZ163</strain>
        <strain evidence="3">BECK_BZ164</strain>
        <strain evidence="2">BECK_BZ165</strain>
    </source>
</reference>
<proteinExistence type="predicted"/>
<protein>
    <submittedName>
        <fullName evidence="1">Uncharacterized protein</fullName>
    </submittedName>
</protein>
<dbReference type="AlphaFoldDB" id="A0A450TAT3"/>
<name>A0A450TAT3_9GAMM</name>